<dbReference type="AlphaFoldDB" id="A0AAW1WXQ4"/>
<dbReference type="EMBL" id="JBEDUW010000005">
    <property type="protein sequence ID" value="KAK9929172.1"/>
    <property type="molecule type" value="Genomic_DNA"/>
</dbReference>
<sequence>MRRYDGREKRRRRLWMRAEAGLCAQACELEKKSWIDDGIGHGYRQRSKAVAACDCGRRCRRGVEARGALVNRRCWAEGKIAVVEHGRGDAGGST</sequence>
<reference evidence="1 2" key="1">
    <citation type="journal article" date="2023" name="G3 (Bethesda)">
        <title>A chromosome-length genome assembly and annotation of blackberry (Rubus argutus, cv. 'Hillquist').</title>
        <authorList>
            <person name="Bruna T."/>
            <person name="Aryal R."/>
            <person name="Dudchenko O."/>
            <person name="Sargent D.J."/>
            <person name="Mead D."/>
            <person name="Buti M."/>
            <person name="Cavallini A."/>
            <person name="Hytonen T."/>
            <person name="Andres J."/>
            <person name="Pham M."/>
            <person name="Weisz D."/>
            <person name="Mascagni F."/>
            <person name="Usai G."/>
            <person name="Natali L."/>
            <person name="Bassil N."/>
            <person name="Fernandez G.E."/>
            <person name="Lomsadze A."/>
            <person name="Armour M."/>
            <person name="Olukolu B."/>
            <person name="Poorten T."/>
            <person name="Britton C."/>
            <person name="Davik J."/>
            <person name="Ashrafi H."/>
            <person name="Aiden E.L."/>
            <person name="Borodovsky M."/>
            <person name="Worthington M."/>
        </authorList>
    </citation>
    <scope>NUCLEOTIDE SEQUENCE [LARGE SCALE GENOMIC DNA]</scope>
    <source>
        <strain evidence="1">PI 553951</strain>
    </source>
</reference>
<comment type="caution">
    <text evidence="1">The sequence shown here is derived from an EMBL/GenBank/DDBJ whole genome shotgun (WGS) entry which is preliminary data.</text>
</comment>
<protein>
    <submittedName>
        <fullName evidence="1">Uncharacterized protein</fullName>
    </submittedName>
</protein>
<organism evidence="1 2">
    <name type="scientific">Rubus argutus</name>
    <name type="common">Southern blackberry</name>
    <dbReference type="NCBI Taxonomy" id="59490"/>
    <lineage>
        <taxon>Eukaryota</taxon>
        <taxon>Viridiplantae</taxon>
        <taxon>Streptophyta</taxon>
        <taxon>Embryophyta</taxon>
        <taxon>Tracheophyta</taxon>
        <taxon>Spermatophyta</taxon>
        <taxon>Magnoliopsida</taxon>
        <taxon>eudicotyledons</taxon>
        <taxon>Gunneridae</taxon>
        <taxon>Pentapetalae</taxon>
        <taxon>rosids</taxon>
        <taxon>fabids</taxon>
        <taxon>Rosales</taxon>
        <taxon>Rosaceae</taxon>
        <taxon>Rosoideae</taxon>
        <taxon>Rosoideae incertae sedis</taxon>
        <taxon>Rubus</taxon>
    </lineage>
</organism>
<accession>A0AAW1WXQ4</accession>
<keyword evidence="2" id="KW-1185">Reference proteome</keyword>
<name>A0AAW1WXQ4_RUBAR</name>
<evidence type="ECO:0000313" key="1">
    <source>
        <dbReference type="EMBL" id="KAK9929172.1"/>
    </source>
</evidence>
<gene>
    <name evidence="1" type="ORF">M0R45_026278</name>
</gene>
<evidence type="ECO:0000313" key="2">
    <source>
        <dbReference type="Proteomes" id="UP001457282"/>
    </source>
</evidence>
<proteinExistence type="predicted"/>
<dbReference type="Proteomes" id="UP001457282">
    <property type="component" value="Unassembled WGS sequence"/>
</dbReference>